<evidence type="ECO:0000313" key="1">
    <source>
        <dbReference type="EMBL" id="GHO46027.1"/>
    </source>
</evidence>
<protein>
    <submittedName>
        <fullName evidence="1">Uncharacterized protein</fullName>
    </submittedName>
</protein>
<proteinExistence type="predicted"/>
<reference evidence="1" key="1">
    <citation type="submission" date="2020-10" db="EMBL/GenBank/DDBJ databases">
        <title>Taxonomic study of unclassified bacteria belonging to the class Ktedonobacteria.</title>
        <authorList>
            <person name="Yabe S."/>
            <person name="Wang C.M."/>
            <person name="Zheng Y."/>
            <person name="Sakai Y."/>
            <person name="Cavaletti L."/>
            <person name="Monciardini P."/>
            <person name="Donadio S."/>
        </authorList>
    </citation>
    <scope>NUCLEOTIDE SEQUENCE</scope>
    <source>
        <strain evidence="1">SOSP1-1</strain>
    </source>
</reference>
<evidence type="ECO:0000313" key="2">
    <source>
        <dbReference type="Proteomes" id="UP000612362"/>
    </source>
</evidence>
<gene>
    <name evidence="1" type="ORF">KSX_41900</name>
</gene>
<comment type="caution">
    <text evidence="1">The sequence shown here is derived from an EMBL/GenBank/DDBJ whole genome shotgun (WGS) entry which is preliminary data.</text>
</comment>
<dbReference type="Proteomes" id="UP000612362">
    <property type="component" value="Unassembled WGS sequence"/>
</dbReference>
<accession>A0A8J3I4H1</accession>
<keyword evidence="2" id="KW-1185">Reference proteome</keyword>
<name>A0A8J3I4H1_9CHLR</name>
<dbReference type="AlphaFoldDB" id="A0A8J3I4H1"/>
<organism evidence="1 2">
    <name type="scientific">Ktedonospora formicarum</name>
    <dbReference type="NCBI Taxonomy" id="2778364"/>
    <lineage>
        <taxon>Bacteria</taxon>
        <taxon>Bacillati</taxon>
        <taxon>Chloroflexota</taxon>
        <taxon>Ktedonobacteria</taxon>
        <taxon>Ktedonobacterales</taxon>
        <taxon>Ktedonobacteraceae</taxon>
        <taxon>Ktedonospora</taxon>
    </lineage>
</organism>
<dbReference type="EMBL" id="BNJF01000002">
    <property type="protein sequence ID" value="GHO46027.1"/>
    <property type="molecule type" value="Genomic_DNA"/>
</dbReference>
<sequence length="70" mass="7964">MHRSLGLQWAFSQGMWTMQATSPFDYAQKMAQYTMEGADKVVCPILVCDAENDHFFTGQPMFENLSAIHC</sequence>